<evidence type="ECO:0000313" key="7">
    <source>
        <dbReference type="Proteomes" id="UP000245908"/>
    </source>
</evidence>
<dbReference type="InterPro" id="IPR036820">
    <property type="entry name" value="Archease_dom_sf"/>
</dbReference>
<dbReference type="GO" id="GO:0046872">
    <property type="term" value="F:metal ion binding"/>
    <property type="evidence" value="ECO:0007669"/>
    <property type="project" value="UniProtKB-KW"/>
</dbReference>
<dbReference type="InterPro" id="IPR002804">
    <property type="entry name" value="Archease"/>
</dbReference>
<dbReference type="InterPro" id="IPR023572">
    <property type="entry name" value="Archease_dom"/>
</dbReference>
<evidence type="ECO:0000256" key="1">
    <source>
        <dbReference type="ARBA" id="ARBA00007963"/>
    </source>
</evidence>
<evidence type="ECO:0000313" key="6">
    <source>
        <dbReference type="EMBL" id="PVU70889.1"/>
    </source>
</evidence>
<protein>
    <recommendedName>
        <fullName evidence="5">Archease domain-containing protein</fullName>
    </recommendedName>
</protein>
<dbReference type="Pfam" id="PF01951">
    <property type="entry name" value="Archease"/>
    <property type="match status" value="1"/>
</dbReference>
<dbReference type="AlphaFoldDB" id="A0A2T9WSW0"/>
<evidence type="ECO:0000256" key="3">
    <source>
        <dbReference type="ARBA" id="ARBA00022723"/>
    </source>
</evidence>
<dbReference type="PANTHER" id="PTHR12682">
    <property type="entry name" value="ARCHEASE"/>
    <property type="match status" value="1"/>
</dbReference>
<keyword evidence="4" id="KW-0106">Calcium</keyword>
<dbReference type="Proteomes" id="UP000245908">
    <property type="component" value="Unassembled WGS sequence"/>
</dbReference>
<feature type="domain" description="Archease" evidence="5">
    <location>
        <begin position="7"/>
        <end position="152"/>
    </location>
</feature>
<gene>
    <name evidence="6" type="ORF">DDW05_02165</name>
</gene>
<keyword evidence="3" id="KW-0479">Metal-binding</keyword>
<comment type="similarity">
    <text evidence="1">Belongs to the archease family.</text>
</comment>
<dbReference type="EMBL" id="QEFH01000015">
    <property type="protein sequence ID" value="PVU70889.1"/>
    <property type="molecule type" value="Genomic_DNA"/>
</dbReference>
<dbReference type="Gene3D" id="3.55.10.10">
    <property type="entry name" value="Archease domain"/>
    <property type="match status" value="1"/>
</dbReference>
<dbReference type="PANTHER" id="PTHR12682:SF11">
    <property type="entry name" value="PROTEIN ARCHEASE"/>
    <property type="match status" value="1"/>
</dbReference>
<keyword evidence="2" id="KW-0819">tRNA processing</keyword>
<evidence type="ECO:0000256" key="2">
    <source>
        <dbReference type="ARBA" id="ARBA00022694"/>
    </source>
</evidence>
<proteinExistence type="inferred from homology"/>
<dbReference type="SUPFAM" id="SSF69819">
    <property type="entry name" value="MTH1598-like"/>
    <property type="match status" value="1"/>
</dbReference>
<evidence type="ECO:0000259" key="5">
    <source>
        <dbReference type="Pfam" id="PF01951"/>
    </source>
</evidence>
<reference evidence="6 7" key="1">
    <citation type="journal article" date="2015" name="Appl. Environ. Microbiol.">
        <title>Nanoarchaeota, Their Sulfolobales Host, and Nanoarchaeota Virus Distribution across Yellowstone National Park Hot Springs.</title>
        <authorList>
            <person name="Munson-McGee J.H."/>
            <person name="Field E.K."/>
            <person name="Bateson M."/>
            <person name="Rooney C."/>
            <person name="Stepanauskas R."/>
            <person name="Young M.J."/>
        </authorList>
    </citation>
    <scope>NUCLEOTIDE SEQUENCE [LARGE SCALE GENOMIC DNA]</scope>
    <source>
        <strain evidence="6">SCGC AB-777_O03</strain>
    </source>
</reference>
<comment type="caution">
    <text evidence="6">The sequence shown here is derived from an EMBL/GenBank/DDBJ whole genome shotgun (WGS) entry which is preliminary data.</text>
</comment>
<sequence>MTVLREYEYEDHTADIKIVGYGNTPKRAIEALILGMFNIIYDNEKVEKKESKQFVIEGKNILEIIYNVARICLEEVFYNDKFAVRDIRVKNLKKVRVESKKYKWVCRFEVYGEKYDKEKHGFKKEVKAVTLHDINITKIMKTYWSAEIVVDV</sequence>
<organism evidence="6 7">
    <name type="scientific">Nanobsidianus stetteri</name>
    <dbReference type="NCBI Taxonomy" id="1294122"/>
    <lineage>
        <taxon>Archaea</taxon>
        <taxon>Nanobdellota</taxon>
        <taxon>Candidatus Nanoarchaeia</taxon>
        <taxon>Nanoarchaeales</taxon>
        <taxon>Nanopusillaceae</taxon>
        <taxon>Candidatus Nanobsidianus</taxon>
    </lineage>
</organism>
<evidence type="ECO:0000256" key="4">
    <source>
        <dbReference type="ARBA" id="ARBA00022837"/>
    </source>
</evidence>
<dbReference type="GO" id="GO:0008033">
    <property type="term" value="P:tRNA processing"/>
    <property type="evidence" value="ECO:0007669"/>
    <property type="project" value="UniProtKB-KW"/>
</dbReference>
<accession>A0A2T9WSW0</accession>
<name>A0A2T9WSW0_NANST</name>